<sequence>MLLNIFLQNKNNNNIKLSNNVDKLERSYNIQQILQQNQITKNRRYIINLLAYIYTISLKRLIFVVNCFYNAILQTYMFE</sequence>
<keyword evidence="1" id="KW-0472">Membrane</keyword>
<dbReference type="EMBL" id="KI925313">
    <property type="protein sequence ID" value="ETW15059.1"/>
    <property type="molecule type" value="Genomic_DNA"/>
</dbReference>
<organism evidence="2 3">
    <name type="scientific">Plasmodium falciparum Vietnam Oak-Knoll</name>
    <name type="common">FVO</name>
    <dbReference type="NCBI Taxonomy" id="1036723"/>
    <lineage>
        <taxon>Eukaryota</taxon>
        <taxon>Sar</taxon>
        <taxon>Alveolata</taxon>
        <taxon>Apicomplexa</taxon>
        <taxon>Aconoidasida</taxon>
        <taxon>Haemosporida</taxon>
        <taxon>Plasmodiidae</taxon>
        <taxon>Plasmodium</taxon>
        <taxon>Plasmodium (Laverania)</taxon>
    </lineage>
</organism>
<proteinExistence type="predicted"/>
<evidence type="ECO:0008006" key="4">
    <source>
        <dbReference type="Google" id="ProtNLM"/>
    </source>
</evidence>
<keyword evidence="1" id="KW-0812">Transmembrane</keyword>
<keyword evidence="1" id="KW-1133">Transmembrane helix</keyword>
<reference evidence="2 3" key="2">
    <citation type="submission" date="2013-02" db="EMBL/GenBank/DDBJ databases">
        <title>The Genome Sequence of Plasmodium falciparum Vietnam Oak-Knoll (FVO).</title>
        <authorList>
            <consortium name="The Broad Institute Genome Sequencing Platform"/>
            <consortium name="The Broad Institute Genome Sequencing Center for Infectious Disease"/>
            <person name="Neafsey D."/>
            <person name="Cheeseman I."/>
            <person name="Volkman S."/>
            <person name="Adams J."/>
            <person name="Walker B."/>
            <person name="Young S.K."/>
            <person name="Zeng Q."/>
            <person name="Gargeya S."/>
            <person name="Fitzgerald M."/>
            <person name="Haas B."/>
            <person name="Abouelleil A."/>
            <person name="Alvarado L."/>
            <person name="Arachchi H.M."/>
            <person name="Berlin A.M."/>
            <person name="Chapman S.B."/>
            <person name="Dewar J."/>
            <person name="Goldberg J."/>
            <person name="Griggs A."/>
            <person name="Gujja S."/>
            <person name="Hansen M."/>
            <person name="Howarth C."/>
            <person name="Imamovic A."/>
            <person name="Larimer J."/>
            <person name="McCowan C."/>
            <person name="Murphy C."/>
            <person name="Neiman D."/>
            <person name="Pearson M."/>
            <person name="Priest M."/>
            <person name="Roberts A."/>
            <person name="Saif S."/>
            <person name="Shea T."/>
            <person name="Sisk P."/>
            <person name="Sykes S."/>
            <person name="Wortman J."/>
            <person name="Nusbaum C."/>
            <person name="Birren B."/>
        </authorList>
    </citation>
    <scope>NUCLEOTIDE SEQUENCE [LARGE SCALE GENOMIC DNA]</scope>
    <source>
        <strain evidence="3">Vietnam Oak-Knoll (FVO)</strain>
    </source>
</reference>
<reference evidence="2 3" key="1">
    <citation type="submission" date="2013-02" db="EMBL/GenBank/DDBJ databases">
        <title>The Genome Annotation of Plasmodium falciparum Vietnam Oak-Knoll (FVO).</title>
        <authorList>
            <consortium name="The Broad Institute Genome Sequencing Platform"/>
            <consortium name="The Broad Institute Genome Sequencing Center for Infectious Disease"/>
            <person name="Neafsey D."/>
            <person name="Hoffman S."/>
            <person name="Volkman S."/>
            <person name="Rosenthal P."/>
            <person name="Walker B."/>
            <person name="Young S.K."/>
            <person name="Zeng Q."/>
            <person name="Gargeya S."/>
            <person name="Fitzgerald M."/>
            <person name="Haas B."/>
            <person name="Abouelleil A."/>
            <person name="Allen A.W."/>
            <person name="Alvarado L."/>
            <person name="Arachchi H.M."/>
            <person name="Berlin A.M."/>
            <person name="Chapman S.B."/>
            <person name="Gainer-Dewar J."/>
            <person name="Goldberg J."/>
            <person name="Griggs A."/>
            <person name="Gujja S."/>
            <person name="Hansen M."/>
            <person name="Howarth C."/>
            <person name="Imamovic A."/>
            <person name="Ireland A."/>
            <person name="Larimer J."/>
            <person name="McCowan C."/>
            <person name="Murphy C."/>
            <person name="Pearson M."/>
            <person name="Poon T.W."/>
            <person name="Priest M."/>
            <person name="Roberts A."/>
            <person name="Saif S."/>
            <person name="Shea T."/>
            <person name="Sisk P."/>
            <person name="Sykes S."/>
            <person name="Wortman J."/>
            <person name="Nusbaum C."/>
            <person name="Birren B."/>
        </authorList>
    </citation>
    <scope>NUCLEOTIDE SEQUENCE [LARGE SCALE GENOMIC DNA]</scope>
    <source>
        <strain evidence="3">Vietnam Oak-Knoll (FVO)</strain>
    </source>
</reference>
<dbReference type="Proteomes" id="UP000030690">
    <property type="component" value="Unassembled WGS sequence"/>
</dbReference>
<protein>
    <recommendedName>
        <fullName evidence="4">Transmembrane protein</fullName>
    </recommendedName>
</protein>
<accession>A0A024UXU2</accession>
<feature type="transmembrane region" description="Helical" evidence="1">
    <location>
        <begin position="49"/>
        <end position="72"/>
    </location>
</feature>
<dbReference type="AlphaFoldDB" id="A0A024UXU2"/>
<evidence type="ECO:0000313" key="2">
    <source>
        <dbReference type="EMBL" id="ETW15059.1"/>
    </source>
</evidence>
<name>A0A024UXU2_PLAFA</name>
<gene>
    <name evidence="2" type="ORF">PFFVO_06028</name>
</gene>
<evidence type="ECO:0000313" key="3">
    <source>
        <dbReference type="Proteomes" id="UP000030690"/>
    </source>
</evidence>
<evidence type="ECO:0000256" key="1">
    <source>
        <dbReference type="SAM" id="Phobius"/>
    </source>
</evidence>